<feature type="transmembrane region" description="Helical" evidence="8">
    <location>
        <begin position="294"/>
        <end position="317"/>
    </location>
</feature>
<dbReference type="Proteomes" id="UP000276133">
    <property type="component" value="Unassembled WGS sequence"/>
</dbReference>
<feature type="transmembrane region" description="Helical" evidence="8">
    <location>
        <begin position="16"/>
        <end position="42"/>
    </location>
</feature>
<dbReference type="PANTHER" id="PTHR24243">
    <property type="entry name" value="G-PROTEIN COUPLED RECEPTOR"/>
    <property type="match status" value="1"/>
</dbReference>
<proteinExistence type="predicted"/>
<dbReference type="Gene3D" id="1.20.1070.10">
    <property type="entry name" value="Rhodopsin 7-helix transmembrane proteins"/>
    <property type="match status" value="1"/>
</dbReference>
<keyword evidence="11" id="KW-1185">Reference proteome</keyword>
<feature type="transmembrane region" description="Helical" evidence="8">
    <location>
        <begin position="54"/>
        <end position="77"/>
    </location>
</feature>
<organism evidence="10 11">
    <name type="scientific">Brachionus plicatilis</name>
    <name type="common">Marine rotifer</name>
    <name type="synonym">Brachionus muelleri</name>
    <dbReference type="NCBI Taxonomy" id="10195"/>
    <lineage>
        <taxon>Eukaryota</taxon>
        <taxon>Metazoa</taxon>
        <taxon>Spiralia</taxon>
        <taxon>Gnathifera</taxon>
        <taxon>Rotifera</taxon>
        <taxon>Eurotatoria</taxon>
        <taxon>Monogononta</taxon>
        <taxon>Pseudotrocha</taxon>
        <taxon>Ploima</taxon>
        <taxon>Brachionidae</taxon>
        <taxon>Brachionus</taxon>
    </lineage>
</organism>
<evidence type="ECO:0000256" key="7">
    <source>
        <dbReference type="ARBA" id="ARBA00023224"/>
    </source>
</evidence>
<feature type="transmembrane region" description="Helical" evidence="8">
    <location>
        <begin position="259"/>
        <end position="282"/>
    </location>
</feature>
<feature type="transmembrane region" description="Helical" evidence="8">
    <location>
        <begin position="149"/>
        <end position="171"/>
    </location>
</feature>
<dbReference type="CDD" id="cd00637">
    <property type="entry name" value="7tm_classA_rhodopsin-like"/>
    <property type="match status" value="1"/>
</dbReference>
<name>A0A3M7T4K0_BRAPC</name>
<keyword evidence="4" id="KW-0297">G-protein coupled receptor</keyword>
<dbReference type="AlphaFoldDB" id="A0A3M7T4K0"/>
<evidence type="ECO:0000256" key="8">
    <source>
        <dbReference type="SAM" id="Phobius"/>
    </source>
</evidence>
<keyword evidence="6 10" id="KW-0675">Receptor</keyword>
<evidence type="ECO:0000256" key="2">
    <source>
        <dbReference type="ARBA" id="ARBA00022692"/>
    </source>
</evidence>
<evidence type="ECO:0000256" key="3">
    <source>
        <dbReference type="ARBA" id="ARBA00022989"/>
    </source>
</evidence>
<keyword evidence="2 8" id="KW-0812">Transmembrane</keyword>
<evidence type="ECO:0000256" key="6">
    <source>
        <dbReference type="ARBA" id="ARBA00023170"/>
    </source>
</evidence>
<evidence type="ECO:0000256" key="5">
    <source>
        <dbReference type="ARBA" id="ARBA00023136"/>
    </source>
</evidence>
<keyword evidence="7" id="KW-0807">Transducer</keyword>
<keyword evidence="3 8" id="KW-1133">Transmembrane helix</keyword>
<evidence type="ECO:0000256" key="4">
    <source>
        <dbReference type="ARBA" id="ARBA00023040"/>
    </source>
</evidence>
<comment type="subcellular location">
    <subcellularLocation>
        <location evidence="1">Membrane</location>
        <topology evidence="1">Multi-pass membrane protein</topology>
    </subcellularLocation>
</comment>
<dbReference type="SUPFAM" id="SSF81321">
    <property type="entry name" value="Family A G protein-coupled receptor-like"/>
    <property type="match status" value="1"/>
</dbReference>
<dbReference type="OrthoDB" id="9993567at2759"/>
<evidence type="ECO:0000256" key="1">
    <source>
        <dbReference type="ARBA" id="ARBA00004141"/>
    </source>
</evidence>
<evidence type="ECO:0000313" key="11">
    <source>
        <dbReference type="Proteomes" id="UP000276133"/>
    </source>
</evidence>
<sequence>MTNECNGQTTCKVENIILTILSIFALLVTVFGNIFNLISFYICRNQSLKSNTTFIILSIIFLFEALTLNTWNLDIFLQIFPRKNDRKYNIDNHNIIESSSVFTCKIFTFTQYFSLHSISWLMSLMTVDQVVKIYFPKNSFQKPKLIKKIIFCILLILFLANSHILLFAGVVNNFKFSKKINVNGTWLNETVVVKQIDCYSSSLYQFYPIWDRIHLFLYCFIPFSLMMACNLFMVRKILFYPSTLNHRRSVIVKRRTISFFIIAHSLMFMACSLPSIVSYGFYFYRLKMTRFGEIVLVILDEIIFSFFAFNFLAHLVMNKIYRKEFKRTMSYWYSYLVLK</sequence>
<evidence type="ECO:0000259" key="9">
    <source>
        <dbReference type="PROSITE" id="PS50262"/>
    </source>
</evidence>
<dbReference type="InterPro" id="IPR017452">
    <property type="entry name" value="GPCR_Rhodpsn_7TM"/>
</dbReference>
<dbReference type="PROSITE" id="PS50262">
    <property type="entry name" value="G_PROTEIN_RECEP_F1_2"/>
    <property type="match status" value="1"/>
</dbReference>
<gene>
    <name evidence="10" type="ORF">BpHYR1_021861</name>
</gene>
<dbReference type="GO" id="GO:0004930">
    <property type="term" value="F:G protein-coupled receptor activity"/>
    <property type="evidence" value="ECO:0007669"/>
    <property type="project" value="UniProtKB-KW"/>
</dbReference>
<dbReference type="GO" id="GO:0005886">
    <property type="term" value="C:plasma membrane"/>
    <property type="evidence" value="ECO:0007669"/>
    <property type="project" value="TreeGrafter"/>
</dbReference>
<reference evidence="10 11" key="1">
    <citation type="journal article" date="2018" name="Sci. Rep.">
        <title>Genomic signatures of local adaptation to the degree of environmental predictability in rotifers.</title>
        <authorList>
            <person name="Franch-Gras L."/>
            <person name="Hahn C."/>
            <person name="Garcia-Roger E.M."/>
            <person name="Carmona M.J."/>
            <person name="Serra M."/>
            <person name="Gomez A."/>
        </authorList>
    </citation>
    <scope>NUCLEOTIDE SEQUENCE [LARGE SCALE GENOMIC DNA]</scope>
    <source>
        <strain evidence="10">HYR1</strain>
    </source>
</reference>
<evidence type="ECO:0000313" key="10">
    <source>
        <dbReference type="EMBL" id="RNA42760.1"/>
    </source>
</evidence>
<feature type="domain" description="G-protein coupled receptors family 1 profile" evidence="9">
    <location>
        <begin position="32"/>
        <end position="314"/>
    </location>
</feature>
<dbReference type="STRING" id="10195.A0A3M7T4K0"/>
<comment type="caution">
    <text evidence="10">The sequence shown here is derived from an EMBL/GenBank/DDBJ whole genome shotgun (WGS) entry which is preliminary data.</text>
</comment>
<protein>
    <submittedName>
        <fullName evidence="10">FMRFamide receptor</fullName>
    </submittedName>
</protein>
<keyword evidence="5 8" id="KW-0472">Membrane</keyword>
<dbReference type="PANTHER" id="PTHR24243:SF230">
    <property type="entry name" value="G-PROTEIN COUPLED RECEPTORS FAMILY 1 PROFILE DOMAIN-CONTAINING PROTEIN"/>
    <property type="match status" value="1"/>
</dbReference>
<feature type="transmembrane region" description="Helical" evidence="8">
    <location>
        <begin position="215"/>
        <end position="238"/>
    </location>
</feature>
<accession>A0A3M7T4K0</accession>
<dbReference type="EMBL" id="REGN01000323">
    <property type="protein sequence ID" value="RNA42760.1"/>
    <property type="molecule type" value="Genomic_DNA"/>
</dbReference>